<dbReference type="AlphaFoldDB" id="A0A9Q0VEE4"/>
<name>A0A9Q0VEE4_9ROSI</name>
<evidence type="ECO:0000313" key="1">
    <source>
        <dbReference type="EMBL" id="KAJ6747260.1"/>
    </source>
</evidence>
<keyword evidence="2" id="KW-1185">Reference proteome</keyword>
<dbReference type="Proteomes" id="UP001151752">
    <property type="component" value="Chromosome 6"/>
</dbReference>
<evidence type="ECO:0000313" key="2">
    <source>
        <dbReference type="Proteomes" id="UP001151752"/>
    </source>
</evidence>
<accession>A0A9Q0VEE4</accession>
<proteinExistence type="predicted"/>
<protein>
    <submittedName>
        <fullName evidence="1">Uncharacterized protein</fullName>
    </submittedName>
</protein>
<reference evidence="1" key="1">
    <citation type="submission" date="2022-11" db="EMBL/GenBank/DDBJ databases">
        <authorList>
            <person name="Hyden B.L."/>
            <person name="Feng K."/>
            <person name="Yates T."/>
            <person name="Jawdy S."/>
            <person name="Smart L.B."/>
            <person name="Muchero W."/>
        </authorList>
    </citation>
    <scope>NUCLEOTIDE SEQUENCE</scope>
    <source>
        <tissue evidence="1">Shoot tip</tissue>
    </source>
</reference>
<comment type="caution">
    <text evidence="1">The sequence shown here is derived from an EMBL/GenBank/DDBJ whole genome shotgun (WGS) entry which is preliminary data.</text>
</comment>
<gene>
    <name evidence="1" type="ORF">OIU74_029682</name>
</gene>
<dbReference type="EMBL" id="JAPFFM010000009">
    <property type="protein sequence ID" value="KAJ6747260.1"/>
    <property type="molecule type" value="Genomic_DNA"/>
</dbReference>
<sequence length="30" mass="3457">MVGIQEENKASQSFIYLFYETKTMPSMLGI</sequence>
<reference evidence="1" key="2">
    <citation type="journal article" date="2023" name="Int. J. Mol. Sci.">
        <title>De Novo Assembly and Annotation of 11 Diverse Shrub Willow (Salix) Genomes Reveals Novel Gene Organization in Sex-Linked Regions.</title>
        <authorList>
            <person name="Hyden B."/>
            <person name="Feng K."/>
            <person name="Yates T.B."/>
            <person name="Jawdy S."/>
            <person name="Cereghino C."/>
            <person name="Smart L.B."/>
            <person name="Muchero W."/>
        </authorList>
    </citation>
    <scope>NUCLEOTIDE SEQUENCE</scope>
    <source>
        <tissue evidence="1">Shoot tip</tissue>
    </source>
</reference>
<organism evidence="1 2">
    <name type="scientific">Salix koriyanagi</name>
    <dbReference type="NCBI Taxonomy" id="2511006"/>
    <lineage>
        <taxon>Eukaryota</taxon>
        <taxon>Viridiplantae</taxon>
        <taxon>Streptophyta</taxon>
        <taxon>Embryophyta</taxon>
        <taxon>Tracheophyta</taxon>
        <taxon>Spermatophyta</taxon>
        <taxon>Magnoliopsida</taxon>
        <taxon>eudicotyledons</taxon>
        <taxon>Gunneridae</taxon>
        <taxon>Pentapetalae</taxon>
        <taxon>rosids</taxon>
        <taxon>fabids</taxon>
        <taxon>Malpighiales</taxon>
        <taxon>Salicaceae</taxon>
        <taxon>Saliceae</taxon>
        <taxon>Salix</taxon>
    </lineage>
</organism>